<name>A0A0G0K8S0_9BACT</name>
<dbReference type="SMART" id="SM00873">
    <property type="entry name" value="B3_4"/>
    <property type="match status" value="1"/>
</dbReference>
<comment type="subcellular location">
    <subcellularLocation>
        <location evidence="11">Cytoplasm</location>
    </subcellularLocation>
</comment>
<dbReference type="Gene3D" id="3.30.70.380">
    <property type="entry name" value="Ferrodoxin-fold anticodon-binding domain"/>
    <property type="match status" value="1"/>
</dbReference>
<dbReference type="SUPFAM" id="SSF56037">
    <property type="entry name" value="PheT/TilS domain"/>
    <property type="match status" value="1"/>
</dbReference>
<keyword evidence="9 11" id="KW-0030">Aminoacyl-tRNA synthetase</keyword>
<protein>
    <recommendedName>
        <fullName evidence="11">Phenylalanine--tRNA ligase beta subunit</fullName>
        <ecNumber evidence="11">6.1.1.20</ecNumber>
    </recommendedName>
    <alternativeName>
        <fullName evidence="11">Phenylalanyl-tRNA synthetase beta subunit</fullName>
        <shortName evidence="11">PheRS</shortName>
    </alternativeName>
</protein>
<dbReference type="InterPro" id="IPR005147">
    <property type="entry name" value="tRNA_synthase_B5-dom"/>
</dbReference>
<feature type="binding site" evidence="11">
    <location>
        <position position="355"/>
    </location>
    <ligand>
        <name>Mg(2+)</name>
        <dbReference type="ChEBI" id="CHEBI:18420"/>
        <note>shared with alpha subunit</note>
    </ligand>
</feature>
<feature type="domain" description="B5" evidence="13">
    <location>
        <begin position="293"/>
        <end position="368"/>
    </location>
</feature>
<evidence type="ECO:0000256" key="7">
    <source>
        <dbReference type="ARBA" id="ARBA00022842"/>
    </source>
</evidence>
<dbReference type="Proteomes" id="UP000034181">
    <property type="component" value="Unassembled WGS sequence"/>
</dbReference>
<keyword evidence="8 11" id="KW-0648">Protein biosynthesis</keyword>
<gene>
    <name evidence="11" type="primary">pheT</name>
    <name evidence="14" type="ORF">US96_C0015G0013</name>
</gene>
<evidence type="ECO:0000256" key="4">
    <source>
        <dbReference type="ARBA" id="ARBA00022723"/>
    </source>
</evidence>
<evidence type="ECO:0000256" key="10">
    <source>
        <dbReference type="ARBA" id="ARBA00049255"/>
    </source>
</evidence>
<dbReference type="GO" id="GO:0003723">
    <property type="term" value="F:RNA binding"/>
    <property type="evidence" value="ECO:0007669"/>
    <property type="project" value="InterPro"/>
</dbReference>
<dbReference type="Pfam" id="PF03484">
    <property type="entry name" value="B5"/>
    <property type="match status" value="1"/>
</dbReference>
<dbReference type="GO" id="GO:0004826">
    <property type="term" value="F:phenylalanine-tRNA ligase activity"/>
    <property type="evidence" value="ECO:0007669"/>
    <property type="project" value="UniProtKB-UniRule"/>
</dbReference>
<evidence type="ECO:0000259" key="13">
    <source>
        <dbReference type="PROSITE" id="PS51483"/>
    </source>
</evidence>
<comment type="similarity">
    <text evidence="1 11">Belongs to the phenylalanyl-tRNA synthetase beta subunit family. Type 1 subfamily.</text>
</comment>
<dbReference type="EMBL" id="LBUZ01000015">
    <property type="protein sequence ID" value="KKQ75212.1"/>
    <property type="molecule type" value="Genomic_DNA"/>
</dbReference>
<evidence type="ECO:0000256" key="3">
    <source>
        <dbReference type="ARBA" id="ARBA00022598"/>
    </source>
</evidence>
<comment type="catalytic activity">
    <reaction evidence="10 11">
        <text>tRNA(Phe) + L-phenylalanine + ATP = L-phenylalanyl-tRNA(Phe) + AMP + diphosphate + H(+)</text>
        <dbReference type="Rhea" id="RHEA:19413"/>
        <dbReference type="Rhea" id="RHEA-COMP:9668"/>
        <dbReference type="Rhea" id="RHEA-COMP:9699"/>
        <dbReference type="ChEBI" id="CHEBI:15378"/>
        <dbReference type="ChEBI" id="CHEBI:30616"/>
        <dbReference type="ChEBI" id="CHEBI:33019"/>
        <dbReference type="ChEBI" id="CHEBI:58095"/>
        <dbReference type="ChEBI" id="CHEBI:78442"/>
        <dbReference type="ChEBI" id="CHEBI:78531"/>
        <dbReference type="ChEBI" id="CHEBI:456215"/>
        <dbReference type="EC" id="6.1.1.20"/>
    </reaction>
</comment>
<feature type="domain" description="FDX-ACB" evidence="12">
    <location>
        <begin position="563"/>
        <end position="647"/>
    </location>
</feature>
<comment type="cofactor">
    <cofactor evidence="11">
        <name>Mg(2+)</name>
        <dbReference type="ChEBI" id="CHEBI:18420"/>
    </cofactor>
    <text evidence="11">Binds 2 magnesium ions per tetramer.</text>
</comment>
<dbReference type="SMART" id="SM00874">
    <property type="entry name" value="B5"/>
    <property type="match status" value="1"/>
</dbReference>
<evidence type="ECO:0000256" key="1">
    <source>
        <dbReference type="ARBA" id="ARBA00008653"/>
    </source>
</evidence>
<dbReference type="PANTHER" id="PTHR10947:SF0">
    <property type="entry name" value="PHENYLALANINE--TRNA LIGASE BETA SUBUNIT"/>
    <property type="match status" value="1"/>
</dbReference>
<dbReference type="InterPro" id="IPR045060">
    <property type="entry name" value="Phe-tRNA-ligase_IIc_bsu"/>
</dbReference>
<keyword evidence="4 11" id="KW-0479">Metal-binding</keyword>
<dbReference type="InterPro" id="IPR004532">
    <property type="entry name" value="Phe-tRNA-ligase_IIc_bsu_bact"/>
</dbReference>
<feature type="binding site" evidence="11">
    <location>
        <position position="356"/>
    </location>
    <ligand>
        <name>Mg(2+)</name>
        <dbReference type="ChEBI" id="CHEBI:18420"/>
        <note>shared with alpha subunit</note>
    </ligand>
</feature>
<dbReference type="GO" id="GO:0000287">
    <property type="term" value="F:magnesium ion binding"/>
    <property type="evidence" value="ECO:0007669"/>
    <property type="project" value="UniProtKB-UniRule"/>
</dbReference>
<reference evidence="14 15" key="1">
    <citation type="journal article" date="2015" name="Nature">
        <title>rRNA introns, odd ribosomes, and small enigmatic genomes across a large radiation of phyla.</title>
        <authorList>
            <person name="Brown C.T."/>
            <person name="Hug L.A."/>
            <person name="Thomas B.C."/>
            <person name="Sharon I."/>
            <person name="Castelle C.J."/>
            <person name="Singh A."/>
            <person name="Wilkins M.J."/>
            <person name="Williams K.H."/>
            <person name="Banfield J.F."/>
        </authorList>
    </citation>
    <scope>NUCLEOTIDE SEQUENCE [LARGE SCALE GENOMIC DNA]</scope>
</reference>
<dbReference type="PATRIC" id="fig|1618569.3.peg.434"/>
<proteinExistence type="inferred from homology"/>
<dbReference type="SUPFAM" id="SSF54991">
    <property type="entry name" value="Anticodon-binding domain of PheRS"/>
    <property type="match status" value="1"/>
</dbReference>
<dbReference type="InterPro" id="IPR005121">
    <property type="entry name" value="Fdx_antiC-bd"/>
</dbReference>
<sequence>MNIKILDSWLREFLETNASVKDIARELSLRAVSVDKVEKTANDYVYHVEVTTNRVDLMSHIGIAKEAAAALSEQGISTKFIPPKYNDVKNIGVSFPIEIINDPKLVNRIMAQVLEVKIGYSPEKIRRRLEESGIRSLNSVVDVTNYVMREVGHPSHVFDFDLLSTRKMDIRQSRPGETLTTLDGKKYRLTGGDIVAVDDNGEIIDLLGVMGTANSVVQENTKRIIFFLDNNNPKFIRRSSMSLGIRTEAAIINEKGIDPELMKDAFKRGIKLFEEIAEGKVISDSIDIYPNKSKKGHVTVSEDKISSVIGIDINSEKSADILRKLGFEVKIKNGKLDTKVPTLRPDVTTEEDIIEEVARIFGYHKLPSIIPSFLTNKTGTFADRFYFEKKSKNFFKYLGFTEIYNYSLVSEDLFDGPVDRAIKLKNPLSEDMMYLRNSLVPSLLTSVDENKGHDEIKIFEMSGVYEKRQGDLPKEILMLAGVVKRHDVSFFEVKGIIEALTLDLGIKKINFNKRSKSPGSDIYIDGKFLGYIEVLDGETINFELNFEEILNYANNKKTYKKLAKYPPIFEDITFVLDTSVLTEDVINEILNKSFLIKNVTLKDRFSNSRTFHITYQAEDRSLSSKDVFEIHKKIVDSIGEKFAAKVK</sequence>
<comment type="caution">
    <text evidence="14">The sequence shown here is derived from an EMBL/GenBank/DDBJ whole genome shotgun (WGS) entry which is preliminary data.</text>
</comment>
<dbReference type="SUPFAM" id="SSF55681">
    <property type="entry name" value="Class II aaRS and biotin synthetases"/>
    <property type="match status" value="1"/>
</dbReference>
<dbReference type="PROSITE" id="PS51447">
    <property type="entry name" value="FDX_ACB"/>
    <property type="match status" value="1"/>
</dbReference>
<feature type="binding site" evidence="11">
    <location>
        <position position="346"/>
    </location>
    <ligand>
        <name>Mg(2+)</name>
        <dbReference type="ChEBI" id="CHEBI:18420"/>
        <note>shared with alpha subunit</note>
    </ligand>
</feature>
<evidence type="ECO:0000259" key="12">
    <source>
        <dbReference type="PROSITE" id="PS51447"/>
    </source>
</evidence>
<dbReference type="EC" id="6.1.1.20" evidence="11"/>
<dbReference type="AlphaFoldDB" id="A0A0G0K8S0"/>
<feature type="binding site" evidence="11">
    <location>
        <position position="352"/>
    </location>
    <ligand>
        <name>Mg(2+)</name>
        <dbReference type="ChEBI" id="CHEBI:18420"/>
        <note>shared with alpha subunit</note>
    </ligand>
</feature>
<keyword evidence="11" id="KW-0963">Cytoplasm</keyword>
<accession>A0A0G0K8S0</accession>
<keyword evidence="7 11" id="KW-0460">Magnesium</keyword>
<comment type="subunit">
    <text evidence="2 11">Tetramer of two alpha and two beta subunits.</text>
</comment>
<evidence type="ECO:0000256" key="2">
    <source>
        <dbReference type="ARBA" id="ARBA00011209"/>
    </source>
</evidence>
<keyword evidence="5 11" id="KW-0547">Nucleotide-binding</keyword>
<dbReference type="InterPro" id="IPR041616">
    <property type="entry name" value="PheRS_beta_core"/>
</dbReference>
<keyword evidence="3 11" id="KW-0436">Ligase</keyword>
<dbReference type="InterPro" id="IPR009061">
    <property type="entry name" value="DNA-bd_dom_put_sf"/>
</dbReference>
<dbReference type="InterPro" id="IPR036690">
    <property type="entry name" value="Fdx_antiC-bd_sf"/>
</dbReference>
<evidence type="ECO:0000256" key="5">
    <source>
        <dbReference type="ARBA" id="ARBA00022741"/>
    </source>
</evidence>
<dbReference type="InterPro" id="IPR020825">
    <property type="entry name" value="Phe-tRNA_synthase-like_B3/B4"/>
</dbReference>
<evidence type="ECO:0000256" key="6">
    <source>
        <dbReference type="ARBA" id="ARBA00022840"/>
    </source>
</evidence>
<dbReference type="SUPFAM" id="SSF46955">
    <property type="entry name" value="Putative DNA-binding domain"/>
    <property type="match status" value="2"/>
</dbReference>
<evidence type="ECO:0000256" key="11">
    <source>
        <dbReference type="HAMAP-Rule" id="MF_00283"/>
    </source>
</evidence>
<evidence type="ECO:0000313" key="14">
    <source>
        <dbReference type="EMBL" id="KKQ75212.1"/>
    </source>
</evidence>
<dbReference type="Gene3D" id="3.30.930.10">
    <property type="entry name" value="Bira Bifunctional Protein, Domain 2"/>
    <property type="match status" value="1"/>
</dbReference>
<dbReference type="GO" id="GO:0009328">
    <property type="term" value="C:phenylalanine-tRNA ligase complex"/>
    <property type="evidence" value="ECO:0007669"/>
    <property type="project" value="TreeGrafter"/>
</dbReference>
<dbReference type="SMART" id="SM00896">
    <property type="entry name" value="FDX-ACB"/>
    <property type="match status" value="1"/>
</dbReference>
<dbReference type="GO" id="GO:0005524">
    <property type="term" value="F:ATP binding"/>
    <property type="evidence" value="ECO:0007669"/>
    <property type="project" value="UniProtKB-UniRule"/>
</dbReference>
<evidence type="ECO:0000313" key="15">
    <source>
        <dbReference type="Proteomes" id="UP000034181"/>
    </source>
</evidence>
<dbReference type="PROSITE" id="PS51483">
    <property type="entry name" value="B5"/>
    <property type="match status" value="1"/>
</dbReference>
<dbReference type="InterPro" id="IPR005146">
    <property type="entry name" value="B3/B4_tRNA-bd"/>
</dbReference>
<evidence type="ECO:0000256" key="9">
    <source>
        <dbReference type="ARBA" id="ARBA00023146"/>
    </source>
</evidence>
<dbReference type="InterPro" id="IPR045864">
    <property type="entry name" value="aa-tRNA-synth_II/BPL/LPL"/>
</dbReference>
<dbReference type="Pfam" id="PF17759">
    <property type="entry name" value="tRNA_synthFbeta"/>
    <property type="match status" value="1"/>
</dbReference>
<dbReference type="NCBIfam" id="TIGR00472">
    <property type="entry name" value="pheT_bact"/>
    <property type="match status" value="1"/>
</dbReference>
<evidence type="ECO:0000256" key="8">
    <source>
        <dbReference type="ARBA" id="ARBA00022917"/>
    </source>
</evidence>
<dbReference type="GO" id="GO:0006432">
    <property type="term" value="P:phenylalanyl-tRNA aminoacylation"/>
    <property type="evidence" value="ECO:0007669"/>
    <property type="project" value="UniProtKB-UniRule"/>
</dbReference>
<dbReference type="Pfam" id="PF03483">
    <property type="entry name" value="B3_4"/>
    <property type="match status" value="1"/>
</dbReference>
<dbReference type="Gene3D" id="3.50.40.10">
    <property type="entry name" value="Phenylalanyl-trna Synthetase, Chain B, domain 3"/>
    <property type="match status" value="1"/>
</dbReference>
<organism evidence="14 15">
    <name type="scientific">Candidatus Woesebacteria bacterium GW2011_GWB1_38_5b</name>
    <dbReference type="NCBI Taxonomy" id="1618569"/>
    <lineage>
        <taxon>Bacteria</taxon>
        <taxon>Candidatus Woeseibacteriota</taxon>
    </lineage>
</organism>
<dbReference type="Gene3D" id="3.30.56.10">
    <property type="match status" value="2"/>
</dbReference>
<dbReference type="Pfam" id="PF03147">
    <property type="entry name" value="FDX-ACB"/>
    <property type="match status" value="1"/>
</dbReference>
<keyword evidence="6 11" id="KW-0067">ATP-binding</keyword>
<dbReference type="PANTHER" id="PTHR10947">
    <property type="entry name" value="PHENYLALANYL-TRNA SYNTHETASE BETA CHAIN AND LEUCINE-RICH REPEAT-CONTAINING PROTEIN 47"/>
    <property type="match status" value="1"/>
</dbReference>
<dbReference type="HAMAP" id="MF_00283">
    <property type="entry name" value="Phe_tRNA_synth_beta1"/>
    <property type="match status" value="1"/>
</dbReference>